<keyword evidence="5 8" id="KW-1133">Transmembrane helix</keyword>
<reference evidence="10 11" key="1">
    <citation type="journal article" date="2011" name="Proc. Natl. Acad. Sci. U.S.A.">
        <title>Evolutionary erosion of yeast sex chromosomes by mating-type switching accidents.</title>
        <authorList>
            <person name="Gordon J.L."/>
            <person name="Armisen D."/>
            <person name="Proux-Wera E."/>
            <person name="Oheigeartaigh S.S."/>
            <person name="Byrne K.P."/>
            <person name="Wolfe K.H."/>
        </authorList>
    </citation>
    <scope>NUCLEOTIDE SEQUENCE [LARGE SCALE GENOMIC DNA]</scope>
    <source>
        <strain evidence="11">ATCC 10597 / BCRC 20456 / CBS 421 / NBRC 0211 / NRRL Y-12639</strain>
    </source>
</reference>
<dbReference type="GeneID" id="11496862"/>
<dbReference type="HOGENOM" id="CLU_001265_30_5_1"/>
<proteinExistence type="inferred from homology"/>
<feature type="transmembrane region" description="Helical" evidence="8">
    <location>
        <begin position="465"/>
        <end position="482"/>
    </location>
</feature>
<keyword evidence="6 8" id="KW-0472">Membrane</keyword>
<feature type="transmembrane region" description="Helical" evidence="8">
    <location>
        <begin position="372"/>
        <end position="392"/>
    </location>
</feature>
<evidence type="ECO:0000313" key="11">
    <source>
        <dbReference type="Proteomes" id="UP000000689"/>
    </source>
</evidence>
<evidence type="ECO:0000256" key="3">
    <source>
        <dbReference type="ARBA" id="ARBA00022448"/>
    </source>
</evidence>
<feature type="transmembrane region" description="Helical" evidence="8">
    <location>
        <begin position="311"/>
        <end position="332"/>
    </location>
</feature>
<evidence type="ECO:0000256" key="7">
    <source>
        <dbReference type="RuleBase" id="RU003346"/>
    </source>
</evidence>
<sequence>MSDTSLLNSSPSNYKKGSTLTTNLLFAIFVTCLGPIQFGYHIAELNAPQQVMSCDDTATHPNSETGSLDTHGLGWLENHGLKQCIPMTDQQIGIVTAMFSIGGLIGSYYAGSLAERYGRKRVNLINNFCFALFGSLCMFTANNVIMLILGRVLVGIAAGVSIVVTSLYINDIAPVEWRGALGTMNQLSINLGILLTQTVALKYADVHSWRWIFFVGAFVALSNFVLWFKIEESPRWLLGHRDQTSAEKALYKLRNATYQEVKQELQSWQRSIDSETDQEAHNSNINNNIHTKKLTLLQYVKSSEFKKPREAISTILIGQQFCGINSIIFYGVRLVSELLPNQAVIINLGLSILNVIFTFISSSVIERFGRKPLLISSASAMSMMSFIIMISIMGEHAKLLVTSIYFYIIAFALGVGPIPFLIIGELSQDGNESKAMAQSYGTVCNWLATFVVGYGFPVLSKYIDGYVYLIFAIFAAWFAWHIKKAIPETKGKTDYNSVWNGY</sequence>
<dbReference type="InterPro" id="IPR003663">
    <property type="entry name" value="Sugar/inositol_transpt"/>
</dbReference>
<keyword evidence="4 8" id="KW-0812">Transmembrane</keyword>
<feature type="transmembrane region" description="Helical" evidence="8">
    <location>
        <begin position="148"/>
        <end position="169"/>
    </location>
</feature>
<feature type="transmembrane region" description="Helical" evidence="8">
    <location>
        <begin position="209"/>
        <end position="228"/>
    </location>
</feature>
<dbReference type="Gene3D" id="1.20.1250.20">
    <property type="entry name" value="MFS general substrate transporter like domains"/>
    <property type="match status" value="1"/>
</dbReference>
<dbReference type="Pfam" id="PF00083">
    <property type="entry name" value="Sugar_tr"/>
    <property type="match status" value="1"/>
</dbReference>
<evidence type="ECO:0000256" key="2">
    <source>
        <dbReference type="ARBA" id="ARBA00010992"/>
    </source>
</evidence>
<evidence type="ECO:0000256" key="6">
    <source>
        <dbReference type="ARBA" id="ARBA00023136"/>
    </source>
</evidence>
<keyword evidence="3 7" id="KW-0813">Transport</keyword>
<dbReference type="eggNOG" id="KOG0569">
    <property type="taxonomic scope" value="Eukaryota"/>
</dbReference>
<dbReference type="PRINTS" id="PR00171">
    <property type="entry name" value="SUGRTRNSPORT"/>
</dbReference>
<dbReference type="InterPro" id="IPR005828">
    <property type="entry name" value="MFS_sugar_transport-like"/>
</dbReference>
<dbReference type="PROSITE" id="PS50850">
    <property type="entry name" value="MFS"/>
    <property type="match status" value="1"/>
</dbReference>
<dbReference type="PANTHER" id="PTHR23503:SF8">
    <property type="entry name" value="FACILITATED GLUCOSE TRANSPORTER PROTEIN 1"/>
    <property type="match status" value="1"/>
</dbReference>
<evidence type="ECO:0000256" key="4">
    <source>
        <dbReference type="ARBA" id="ARBA00022692"/>
    </source>
</evidence>
<dbReference type="EMBL" id="HE580272">
    <property type="protein sequence ID" value="CCD25524.1"/>
    <property type="molecule type" value="Genomic_DNA"/>
</dbReference>
<protein>
    <recommendedName>
        <fullName evidence="9">Major facilitator superfamily (MFS) profile domain-containing protein</fullName>
    </recommendedName>
</protein>
<feature type="transmembrane region" description="Helical" evidence="8">
    <location>
        <begin position="20"/>
        <end position="43"/>
    </location>
</feature>
<accession>G0WCL3</accession>
<name>G0WCL3_NAUDC</name>
<feature type="transmembrane region" description="Helical" evidence="8">
    <location>
        <begin position="92"/>
        <end position="110"/>
    </location>
</feature>
<evidence type="ECO:0000259" key="9">
    <source>
        <dbReference type="PROSITE" id="PS50850"/>
    </source>
</evidence>
<gene>
    <name evidence="10" type="primary">NDAI0F02060</name>
    <name evidence="10" type="ordered locus">NDAI_0F02060</name>
</gene>
<feature type="transmembrane region" description="Helical" evidence="8">
    <location>
        <begin position="404"/>
        <end position="427"/>
    </location>
</feature>
<dbReference type="InterPro" id="IPR045263">
    <property type="entry name" value="GLUT"/>
</dbReference>
<feature type="domain" description="Major facilitator superfamily (MFS) profile" evidence="9">
    <location>
        <begin position="27"/>
        <end position="490"/>
    </location>
</feature>
<dbReference type="RefSeq" id="XP_003670767.1">
    <property type="nucleotide sequence ID" value="XM_003670719.1"/>
</dbReference>
<feature type="transmembrane region" description="Helical" evidence="8">
    <location>
        <begin position="122"/>
        <end position="141"/>
    </location>
</feature>
<dbReference type="GO" id="GO:0015149">
    <property type="term" value="F:hexose transmembrane transporter activity"/>
    <property type="evidence" value="ECO:0007669"/>
    <property type="project" value="TreeGrafter"/>
</dbReference>
<dbReference type="AlphaFoldDB" id="G0WCL3"/>
<keyword evidence="11" id="KW-1185">Reference proteome</keyword>
<organism evidence="10 11">
    <name type="scientific">Naumovozyma dairenensis (strain ATCC 10597 / BCRC 20456 / CBS 421 / NBRC 0211 / NRRL Y-12639)</name>
    <name type="common">Saccharomyces dairenensis</name>
    <dbReference type="NCBI Taxonomy" id="1071378"/>
    <lineage>
        <taxon>Eukaryota</taxon>
        <taxon>Fungi</taxon>
        <taxon>Dikarya</taxon>
        <taxon>Ascomycota</taxon>
        <taxon>Saccharomycotina</taxon>
        <taxon>Saccharomycetes</taxon>
        <taxon>Saccharomycetales</taxon>
        <taxon>Saccharomycetaceae</taxon>
        <taxon>Naumovozyma</taxon>
    </lineage>
</organism>
<dbReference type="KEGG" id="ndi:NDAI_0F02060"/>
<dbReference type="SUPFAM" id="SSF103473">
    <property type="entry name" value="MFS general substrate transporter"/>
    <property type="match status" value="1"/>
</dbReference>
<dbReference type="NCBIfam" id="TIGR00879">
    <property type="entry name" value="SP"/>
    <property type="match status" value="1"/>
</dbReference>
<dbReference type="InterPro" id="IPR020846">
    <property type="entry name" value="MFS_dom"/>
</dbReference>
<evidence type="ECO:0000256" key="1">
    <source>
        <dbReference type="ARBA" id="ARBA00004141"/>
    </source>
</evidence>
<dbReference type="GO" id="GO:0000329">
    <property type="term" value="C:fungal-type vacuole membrane"/>
    <property type="evidence" value="ECO:0007669"/>
    <property type="project" value="EnsemblFungi"/>
</dbReference>
<comment type="similarity">
    <text evidence="2 7">Belongs to the major facilitator superfamily. Sugar transporter (TC 2.A.1.1) family.</text>
</comment>
<evidence type="ECO:0000256" key="5">
    <source>
        <dbReference type="ARBA" id="ARBA00022989"/>
    </source>
</evidence>
<evidence type="ECO:0000256" key="8">
    <source>
        <dbReference type="SAM" id="Phobius"/>
    </source>
</evidence>
<dbReference type="PANTHER" id="PTHR23503">
    <property type="entry name" value="SOLUTE CARRIER FAMILY 2"/>
    <property type="match status" value="1"/>
</dbReference>
<evidence type="ECO:0000313" key="10">
    <source>
        <dbReference type="EMBL" id="CCD25524.1"/>
    </source>
</evidence>
<comment type="subcellular location">
    <subcellularLocation>
        <location evidence="1">Membrane</location>
        <topology evidence="1">Multi-pass membrane protein</topology>
    </subcellularLocation>
</comment>
<feature type="transmembrane region" description="Helical" evidence="8">
    <location>
        <begin position="439"/>
        <end position="459"/>
    </location>
</feature>
<dbReference type="InterPro" id="IPR036259">
    <property type="entry name" value="MFS_trans_sf"/>
</dbReference>
<feature type="transmembrane region" description="Helical" evidence="8">
    <location>
        <begin position="344"/>
        <end position="365"/>
    </location>
</feature>
<dbReference type="OMA" id="WAITASF"/>
<dbReference type="Proteomes" id="UP000000689">
    <property type="component" value="Chromosome 6"/>
</dbReference>
<dbReference type="OrthoDB" id="4540492at2759"/>